<dbReference type="HOGENOM" id="CLU_1625489_0_0_5"/>
<dbReference type="eggNOG" id="COG3677">
    <property type="taxonomic scope" value="Bacteria"/>
</dbReference>
<dbReference type="AlphaFoldDB" id="A7HP52"/>
<dbReference type="EMBL" id="CP000774">
    <property type="protein sequence ID" value="ABS61685.1"/>
    <property type="molecule type" value="Genomic_DNA"/>
</dbReference>
<name>A7HP52_PARL1</name>
<reference evidence="3 4" key="1">
    <citation type="journal article" date="2011" name="Stand. Genomic Sci.">
        <title>Complete genome sequence of Parvibaculum lavamentivorans type strain (DS-1(T)).</title>
        <authorList>
            <person name="Schleheck D."/>
            <person name="Weiss M."/>
            <person name="Pitluck S."/>
            <person name="Bruce D."/>
            <person name="Land M.L."/>
            <person name="Han S."/>
            <person name="Saunders E."/>
            <person name="Tapia R."/>
            <person name="Detter C."/>
            <person name="Brettin T."/>
            <person name="Han J."/>
            <person name="Woyke T."/>
            <person name="Goodwin L."/>
            <person name="Pennacchio L."/>
            <person name="Nolan M."/>
            <person name="Cook A.M."/>
            <person name="Kjelleberg S."/>
            <person name="Thomas T."/>
        </authorList>
    </citation>
    <scope>NUCLEOTIDE SEQUENCE [LARGE SCALE GENOMIC DNA]</scope>
    <source>
        <strain evidence="4">DS-1 / DSM 13023 / NCIMB 13966</strain>
    </source>
</reference>
<evidence type="ECO:0000313" key="3">
    <source>
        <dbReference type="EMBL" id="ABS61685.1"/>
    </source>
</evidence>
<sequence>MTHEPQYAMRSYQPRAVETGSSTRSIAETLESEELCRGLLEKARWPSGPVCMNCGAEGAASRLTTRPGLWTCKACRRCQYSVTSGTQLHRSRLPVSAWVKLFYAIEIRGQRLTASQVSRRFDVAYLTAKSMLRRVEALKREMPEMAMRLETQLRRLAAGSSQN</sequence>
<dbReference type="OrthoDB" id="271821at2"/>
<dbReference type="Pfam" id="PF12760">
    <property type="entry name" value="Zn_ribbon_IS1595"/>
    <property type="match status" value="1"/>
</dbReference>
<gene>
    <name evidence="3" type="ordered locus">Plav_0062</name>
</gene>
<dbReference type="KEGG" id="pla:Plav_0062"/>
<evidence type="ECO:0000313" key="4">
    <source>
        <dbReference type="Proteomes" id="UP000006377"/>
    </source>
</evidence>
<evidence type="ECO:0000259" key="2">
    <source>
        <dbReference type="Pfam" id="PF12760"/>
    </source>
</evidence>
<evidence type="ECO:0000256" key="1">
    <source>
        <dbReference type="SAM" id="MobiDB-lite"/>
    </source>
</evidence>
<organism evidence="3 4">
    <name type="scientific">Parvibaculum lavamentivorans (strain DS-1 / DSM 13023 / NCIMB 13966)</name>
    <dbReference type="NCBI Taxonomy" id="402881"/>
    <lineage>
        <taxon>Bacteria</taxon>
        <taxon>Pseudomonadati</taxon>
        <taxon>Pseudomonadota</taxon>
        <taxon>Alphaproteobacteria</taxon>
        <taxon>Hyphomicrobiales</taxon>
        <taxon>Parvibaculaceae</taxon>
        <taxon>Parvibaculum</taxon>
    </lineage>
</organism>
<dbReference type="InterPro" id="IPR024442">
    <property type="entry name" value="Transposase_Zn_ribbon"/>
</dbReference>
<accession>A7HP52</accession>
<proteinExistence type="predicted"/>
<feature type="region of interest" description="Disordered" evidence="1">
    <location>
        <begin position="1"/>
        <end position="20"/>
    </location>
</feature>
<dbReference type="Proteomes" id="UP000006377">
    <property type="component" value="Chromosome"/>
</dbReference>
<keyword evidence="4" id="KW-1185">Reference proteome</keyword>
<protein>
    <recommendedName>
        <fullName evidence="2">Transposase zinc-ribbon domain-containing protein</fullName>
    </recommendedName>
</protein>
<feature type="domain" description="Transposase zinc-ribbon" evidence="2">
    <location>
        <begin position="32"/>
        <end position="77"/>
    </location>
</feature>